<evidence type="ECO:0000313" key="3">
    <source>
        <dbReference type="Proteomes" id="UP001497482"/>
    </source>
</evidence>
<sequence>MPPHLYLPLPSLSKLRPNQSRVPRISPELTGRGSLQWPSAGVSTGTPPCRPALSLPASYSPTPGNRVGPHPVTPARQDPRSRCPGWSGGTRARAPDMYDPA</sequence>
<protein>
    <submittedName>
        <fullName evidence="2">Uncharacterized protein</fullName>
    </submittedName>
</protein>
<proteinExistence type="predicted"/>
<accession>A0AAV2JUJ5</accession>
<dbReference type="Proteomes" id="UP001497482">
    <property type="component" value="Chromosome 14"/>
</dbReference>
<feature type="compositionally biased region" description="Low complexity" evidence="1">
    <location>
        <begin position="1"/>
        <end position="17"/>
    </location>
</feature>
<evidence type="ECO:0000256" key="1">
    <source>
        <dbReference type="SAM" id="MobiDB-lite"/>
    </source>
</evidence>
<feature type="region of interest" description="Disordered" evidence="1">
    <location>
        <begin position="1"/>
        <end position="101"/>
    </location>
</feature>
<dbReference type="AlphaFoldDB" id="A0AAV2JUJ5"/>
<keyword evidence="3" id="KW-1185">Reference proteome</keyword>
<gene>
    <name evidence="2" type="ORF">KC01_LOCUS10342</name>
</gene>
<organism evidence="2 3">
    <name type="scientific">Knipowitschia caucasica</name>
    <name type="common">Caucasian dwarf goby</name>
    <name type="synonym">Pomatoschistus caucasicus</name>
    <dbReference type="NCBI Taxonomy" id="637954"/>
    <lineage>
        <taxon>Eukaryota</taxon>
        <taxon>Metazoa</taxon>
        <taxon>Chordata</taxon>
        <taxon>Craniata</taxon>
        <taxon>Vertebrata</taxon>
        <taxon>Euteleostomi</taxon>
        <taxon>Actinopterygii</taxon>
        <taxon>Neopterygii</taxon>
        <taxon>Teleostei</taxon>
        <taxon>Neoteleostei</taxon>
        <taxon>Acanthomorphata</taxon>
        <taxon>Gobiaria</taxon>
        <taxon>Gobiiformes</taxon>
        <taxon>Gobioidei</taxon>
        <taxon>Gobiidae</taxon>
        <taxon>Gobiinae</taxon>
        <taxon>Knipowitschia</taxon>
    </lineage>
</organism>
<reference evidence="2 3" key="1">
    <citation type="submission" date="2024-04" db="EMBL/GenBank/DDBJ databases">
        <authorList>
            <person name="Waldvogel A.-M."/>
            <person name="Schoenle A."/>
        </authorList>
    </citation>
    <scope>NUCLEOTIDE SEQUENCE [LARGE SCALE GENOMIC DNA]</scope>
</reference>
<dbReference type="EMBL" id="OZ035836">
    <property type="protein sequence ID" value="CAL1579267.1"/>
    <property type="molecule type" value="Genomic_DNA"/>
</dbReference>
<name>A0AAV2JUJ5_KNICA</name>
<evidence type="ECO:0000313" key="2">
    <source>
        <dbReference type="EMBL" id="CAL1579267.1"/>
    </source>
</evidence>